<dbReference type="CDD" id="cd06257">
    <property type="entry name" value="DnaJ"/>
    <property type="match status" value="1"/>
</dbReference>
<keyword evidence="3" id="KW-1185">Reference proteome</keyword>
<dbReference type="EMBL" id="MTKO01000129">
    <property type="protein sequence ID" value="RWX43134.1"/>
    <property type="molecule type" value="Genomic_DNA"/>
</dbReference>
<comment type="caution">
    <text evidence="2">The sequence shown here is derived from an EMBL/GenBank/DDBJ whole genome shotgun (WGS) entry which is preliminary data.</text>
</comment>
<evidence type="ECO:0000259" key="1">
    <source>
        <dbReference type="PROSITE" id="PS50076"/>
    </source>
</evidence>
<dbReference type="PROSITE" id="PS50076">
    <property type="entry name" value="DNAJ_2"/>
    <property type="match status" value="1"/>
</dbReference>
<accession>A0A3S3QNL9</accession>
<dbReference type="Pfam" id="PF00226">
    <property type="entry name" value="DnaJ"/>
    <property type="match status" value="1"/>
</dbReference>
<dbReference type="Gene3D" id="1.10.287.110">
    <property type="entry name" value="DnaJ domain"/>
    <property type="match status" value="1"/>
</dbReference>
<sequence>MKTPYEILGISEDCDDGTVKKGYLGMVRQFPPERFPDDFQRIRNAYEKIKTDKDRASLELFDRTLPEPEELIRELKKISTENRPDEQTLQELLAIGVQQMKISM</sequence>
<dbReference type="InterPro" id="IPR001623">
    <property type="entry name" value="DnaJ_domain"/>
</dbReference>
<evidence type="ECO:0000313" key="3">
    <source>
        <dbReference type="Proteomes" id="UP000287853"/>
    </source>
</evidence>
<feature type="domain" description="J" evidence="1">
    <location>
        <begin position="3"/>
        <end position="62"/>
    </location>
</feature>
<name>A0A3S3QNL9_9BACT</name>
<evidence type="ECO:0000313" key="2">
    <source>
        <dbReference type="EMBL" id="RWX43134.1"/>
    </source>
</evidence>
<dbReference type="SMART" id="SM00271">
    <property type="entry name" value="DnaJ"/>
    <property type="match status" value="1"/>
</dbReference>
<dbReference type="SUPFAM" id="SSF46565">
    <property type="entry name" value="Chaperone J-domain"/>
    <property type="match status" value="1"/>
</dbReference>
<protein>
    <submittedName>
        <fullName evidence="2">DnaJ-class molecular chaperone with C-terminal Zn finger domain</fullName>
    </submittedName>
</protein>
<dbReference type="InterPro" id="IPR036869">
    <property type="entry name" value="J_dom_sf"/>
</dbReference>
<gene>
    <name evidence="2" type="ORF">H206_00566</name>
</gene>
<proteinExistence type="predicted"/>
<organism evidence="2 3">
    <name type="scientific">Candidatus Electrothrix aarhusensis</name>
    <dbReference type="NCBI Taxonomy" id="1859131"/>
    <lineage>
        <taxon>Bacteria</taxon>
        <taxon>Pseudomonadati</taxon>
        <taxon>Thermodesulfobacteriota</taxon>
        <taxon>Desulfobulbia</taxon>
        <taxon>Desulfobulbales</taxon>
        <taxon>Desulfobulbaceae</taxon>
        <taxon>Candidatus Electrothrix</taxon>
    </lineage>
</organism>
<dbReference type="AlphaFoldDB" id="A0A3S3QNL9"/>
<dbReference type="Proteomes" id="UP000287853">
    <property type="component" value="Unassembled WGS sequence"/>
</dbReference>
<reference evidence="2 3" key="1">
    <citation type="submission" date="2017-01" db="EMBL/GenBank/DDBJ databases">
        <title>The cable genome- insights into the physiology and evolution of filamentous bacteria capable of sulfide oxidation via long distance electron transfer.</title>
        <authorList>
            <person name="Schreiber L."/>
            <person name="Bjerg J.T."/>
            <person name="Boggild A."/>
            <person name="Van De Vossenberg J."/>
            <person name="Meysman F."/>
            <person name="Nielsen L.P."/>
            <person name="Schramm A."/>
            <person name="Kjeldsen K.U."/>
        </authorList>
    </citation>
    <scope>NUCLEOTIDE SEQUENCE [LARGE SCALE GENOMIC DNA]</scope>
    <source>
        <strain evidence="2">MCF</strain>
    </source>
</reference>